<comment type="caution">
    <text evidence="1">The sequence shown here is derived from an EMBL/GenBank/DDBJ whole genome shotgun (WGS) entry which is preliminary data.</text>
</comment>
<dbReference type="InterPro" id="IPR032710">
    <property type="entry name" value="NTF2-like_dom_sf"/>
</dbReference>
<dbReference type="SUPFAM" id="SSF54427">
    <property type="entry name" value="NTF2-like"/>
    <property type="match status" value="1"/>
</dbReference>
<dbReference type="Proteomes" id="UP001500618">
    <property type="component" value="Unassembled WGS sequence"/>
</dbReference>
<evidence type="ECO:0000313" key="2">
    <source>
        <dbReference type="Proteomes" id="UP001500618"/>
    </source>
</evidence>
<reference evidence="1 2" key="1">
    <citation type="journal article" date="2019" name="Int. J. Syst. Evol. Microbiol.">
        <title>The Global Catalogue of Microorganisms (GCM) 10K type strain sequencing project: providing services to taxonomists for standard genome sequencing and annotation.</title>
        <authorList>
            <consortium name="The Broad Institute Genomics Platform"/>
            <consortium name="The Broad Institute Genome Sequencing Center for Infectious Disease"/>
            <person name="Wu L."/>
            <person name="Ma J."/>
        </authorList>
    </citation>
    <scope>NUCLEOTIDE SEQUENCE [LARGE SCALE GENOMIC DNA]</scope>
    <source>
        <strain evidence="1 2">JCM 14718</strain>
    </source>
</reference>
<organism evidence="1 2">
    <name type="scientific">Fodinicola feengrottensis</name>
    <dbReference type="NCBI Taxonomy" id="435914"/>
    <lineage>
        <taxon>Bacteria</taxon>
        <taxon>Bacillati</taxon>
        <taxon>Actinomycetota</taxon>
        <taxon>Actinomycetes</taxon>
        <taxon>Mycobacteriales</taxon>
        <taxon>Fodinicola</taxon>
    </lineage>
</organism>
<evidence type="ECO:0008006" key="3">
    <source>
        <dbReference type="Google" id="ProtNLM"/>
    </source>
</evidence>
<protein>
    <recommendedName>
        <fullName evidence="3">DUF4440 domain-containing protein</fullName>
    </recommendedName>
</protein>
<dbReference type="RefSeq" id="WP_163567773.1">
    <property type="nucleotide sequence ID" value="NZ_BAAANY010000009.1"/>
</dbReference>
<proteinExistence type="predicted"/>
<evidence type="ECO:0000313" key="1">
    <source>
        <dbReference type="EMBL" id="GAA1679333.1"/>
    </source>
</evidence>
<sequence length="146" mass="16330">MESLDLVEKELTARTAEFFRAVSFETAGKPRYDQIYDLFIEGGLLIKNSESKPEIMTVAEFIAPRQALVDVGRLTSFEETEIEHRIDTFGQVAHHLCTYAKTGVLDGVATQGRGVISTQFVRTPDGWKMSSMAWDDERDGQSIPAL</sequence>
<gene>
    <name evidence="1" type="ORF">GCM10009765_30690</name>
</gene>
<keyword evidence="2" id="KW-1185">Reference proteome</keyword>
<dbReference type="EMBL" id="BAAANY010000009">
    <property type="protein sequence ID" value="GAA1679333.1"/>
    <property type="molecule type" value="Genomic_DNA"/>
</dbReference>
<accession>A0ABN2GZ52</accession>
<name>A0ABN2GZ52_9ACTN</name>